<dbReference type="Proteomes" id="UP001143856">
    <property type="component" value="Unassembled WGS sequence"/>
</dbReference>
<dbReference type="EMBL" id="JAPDGR010001617">
    <property type="protein sequence ID" value="KAJ2980982.1"/>
    <property type="molecule type" value="Genomic_DNA"/>
</dbReference>
<accession>A0ACC1NNX4</accession>
<reference evidence="1" key="1">
    <citation type="submission" date="2022-10" db="EMBL/GenBank/DDBJ databases">
        <title>Genome Sequence of Xylaria curta.</title>
        <authorList>
            <person name="Buettner E."/>
        </authorList>
    </citation>
    <scope>NUCLEOTIDE SEQUENCE</scope>
    <source>
        <strain evidence="1">Babe10</strain>
    </source>
</reference>
<comment type="caution">
    <text evidence="1">The sequence shown here is derived from an EMBL/GenBank/DDBJ whole genome shotgun (WGS) entry which is preliminary data.</text>
</comment>
<evidence type="ECO:0000313" key="1">
    <source>
        <dbReference type="EMBL" id="KAJ2980982.1"/>
    </source>
</evidence>
<keyword evidence="2" id="KW-1185">Reference proteome</keyword>
<protein>
    <submittedName>
        <fullName evidence="1">Uncharacterized protein</fullName>
    </submittedName>
</protein>
<sequence length="313" mass="35205">MDDDDIPYAKRPPYPVPDTKSQLDCAKFLTGTIFKSLLPSSQRDKSKTDDFLPDFLHLQSLLSELDTLREIVDTTNEYNELTRAEASWNEQVHGRMLELAVLHAPGVGVENITGAHIAEEFLPPLSVHHKFSSLSSKPIDYAMVLQPLTMPYTESGKENNNNKRLPLSRVVKFLDTLAYPSFNQSSYAPLRYMPSGVFIGTGSNNQNSSEAIAQLGIWLSSWYSRVSEFPRSDESERLTSPVLPILQATPASWSLRFAFDMDSYYEICGSINIASTNTLIDAYRLLGVLRILADWMGTDFYDWVDRCLNEAGV</sequence>
<organism evidence="1 2">
    <name type="scientific">Xylaria curta</name>
    <dbReference type="NCBI Taxonomy" id="42375"/>
    <lineage>
        <taxon>Eukaryota</taxon>
        <taxon>Fungi</taxon>
        <taxon>Dikarya</taxon>
        <taxon>Ascomycota</taxon>
        <taxon>Pezizomycotina</taxon>
        <taxon>Sordariomycetes</taxon>
        <taxon>Xylariomycetidae</taxon>
        <taxon>Xylariales</taxon>
        <taxon>Xylariaceae</taxon>
        <taxon>Xylaria</taxon>
    </lineage>
</organism>
<evidence type="ECO:0000313" key="2">
    <source>
        <dbReference type="Proteomes" id="UP001143856"/>
    </source>
</evidence>
<proteinExistence type="predicted"/>
<gene>
    <name evidence="1" type="ORF">NUW58_g6801</name>
</gene>
<name>A0ACC1NNX4_9PEZI</name>